<accession>A0A2M8LFE0</accession>
<dbReference type="AlphaFoldDB" id="A0A2M8LFE0"/>
<evidence type="ECO:0000256" key="1">
    <source>
        <dbReference type="SAM" id="Phobius"/>
    </source>
</evidence>
<name>A0A2M8LFE0_9BACT</name>
<feature type="transmembrane region" description="Helical" evidence="1">
    <location>
        <begin position="21"/>
        <end position="41"/>
    </location>
</feature>
<gene>
    <name evidence="2" type="ORF">COV04_01375</name>
</gene>
<proteinExistence type="predicted"/>
<sequence length="137" mass="16452">MQFKKRIKQRPNIRWRYLLSAPFIYIVIFPIVLLDVAIEIYQQVCFPLYGIPVLRRKNYIRIDRHKLSYLNALEKLNCMYCGYASGVFYFSSAIAKETEKYWCGIMHNKYDGFKVPEHQRTFLPYNDEAAFKTFLKD</sequence>
<keyword evidence="1" id="KW-0812">Transmembrane</keyword>
<keyword evidence="1" id="KW-0472">Membrane</keyword>
<dbReference type="Proteomes" id="UP000231152">
    <property type="component" value="Unassembled WGS sequence"/>
</dbReference>
<reference evidence="2 3" key="1">
    <citation type="submission" date="2017-09" db="EMBL/GenBank/DDBJ databases">
        <title>Depth-based differentiation of microbial function through sediment-hosted aquifers and enrichment of novel symbionts in the deep terrestrial subsurface.</title>
        <authorList>
            <person name="Probst A.J."/>
            <person name="Ladd B."/>
            <person name="Jarett J.K."/>
            <person name="Geller-Mcgrath D.E."/>
            <person name="Sieber C.M."/>
            <person name="Emerson J.B."/>
            <person name="Anantharaman K."/>
            <person name="Thomas B.C."/>
            <person name="Malmstrom R."/>
            <person name="Stieglmeier M."/>
            <person name="Klingl A."/>
            <person name="Woyke T."/>
            <person name="Ryan C.M."/>
            <person name="Banfield J.F."/>
        </authorList>
    </citation>
    <scope>NUCLEOTIDE SEQUENCE [LARGE SCALE GENOMIC DNA]</scope>
    <source>
        <strain evidence="2">CG10_big_fil_rev_8_21_14_0_10_48_11</strain>
    </source>
</reference>
<protein>
    <submittedName>
        <fullName evidence="2">Uncharacterized protein</fullName>
    </submittedName>
</protein>
<comment type="caution">
    <text evidence="2">The sequence shown here is derived from an EMBL/GenBank/DDBJ whole genome shotgun (WGS) entry which is preliminary data.</text>
</comment>
<evidence type="ECO:0000313" key="3">
    <source>
        <dbReference type="Proteomes" id="UP000231152"/>
    </source>
</evidence>
<evidence type="ECO:0000313" key="2">
    <source>
        <dbReference type="EMBL" id="PJE76164.1"/>
    </source>
</evidence>
<dbReference type="EMBL" id="PFET01000005">
    <property type="protein sequence ID" value="PJE76164.1"/>
    <property type="molecule type" value="Genomic_DNA"/>
</dbReference>
<organism evidence="2 3">
    <name type="scientific">Candidatus Uhrbacteria bacterium CG10_big_fil_rev_8_21_14_0_10_48_11</name>
    <dbReference type="NCBI Taxonomy" id="1975037"/>
    <lineage>
        <taxon>Bacteria</taxon>
        <taxon>Candidatus Uhriibacteriota</taxon>
    </lineage>
</organism>
<keyword evidence="1" id="KW-1133">Transmembrane helix</keyword>